<organism evidence="10 11">
    <name type="scientific">Henningerozyma blattae (strain ATCC 34711 / CBS 6284 / DSM 70876 / NBRC 10599 / NRRL Y-10934 / UCD 77-7)</name>
    <name type="common">Yeast</name>
    <name type="synonym">Tetrapisispora blattae</name>
    <dbReference type="NCBI Taxonomy" id="1071380"/>
    <lineage>
        <taxon>Eukaryota</taxon>
        <taxon>Fungi</taxon>
        <taxon>Dikarya</taxon>
        <taxon>Ascomycota</taxon>
        <taxon>Saccharomycotina</taxon>
        <taxon>Saccharomycetes</taxon>
        <taxon>Saccharomycetales</taxon>
        <taxon>Saccharomycetaceae</taxon>
        <taxon>Henningerozyma</taxon>
    </lineage>
</organism>
<keyword evidence="8" id="KW-0333">Golgi apparatus</keyword>
<keyword evidence="4 8" id="KW-0653">Protein transport</keyword>
<evidence type="ECO:0000256" key="2">
    <source>
        <dbReference type="ARBA" id="ARBA00022448"/>
    </source>
</evidence>
<dbReference type="HOGENOM" id="CLU_099529_3_0_1"/>
<evidence type="ECO:0000256" key="5">
    <source>
        <dbReference type="ARBA" id="ARBA00022989"/>
    </source>
</evidence>
<accession>I2H8Q1</accession>
<evidence type="ECO:0000256" key="8">
    <source>
        <dbReference type="RuleBase" id="RU363111"/>
    </source>
</evidence>
<dbReference type="eggNOG" id="KOG2887">
    <property type="taxonomic scope" value="Eukaryota"/>
</dbReference>
<dbReference type="Proteomes" id="UP000002866">
    <property type="component" value="Chromosome 9"/>
</dbReference>
<dbReference type="OMA" id="GLMFFTR"/>
<feature type="compositionally biased region" description="Low complexity" evidence="9">
    <location>
        <begin position="13"/>
        <end position="22"/>
    </location>
</feature>
<dbReference type="KEGG" id="tbl:TBLA_0I00940"/>
<gene>
    <name evidence="10" type="primary">TBLA0I00940</name>
    <name evidence="10" type="ORF">TBLA_0I00940</name>
</gene>
<keyword evidence="6 8" id="KW-0472">Membrane</keyword>
<evidence type="ECO:0000256" key="6">
    <source>
        <dbReference type="ARBA" id="ARBA00023136"/>
    </source>
</evidence>
<dbReference type="RefSeq" id="XP_004182272.1">
    <property type="nucleotide sequence ID" value="XM_004182224.1"/>
</dbReference>
<evidence type="ECO:0000256" key="1">
    <source>
        <dbReference type="ARBA" id="ARBA00004141"/>
    </source>
</evidence>
<evidence type="ECO:0000256" key="9">
    <source>
        <dbReference type="SAM" id="MobiDB-lite"/>
    </source>
</evidence>
<comment type="similarity">
    <text evidence="7 8">Belongs to the SFT2 family.</text>
</comment>
<dbReference type="InterPro" id="IPR007305">
    <property type="entry name" value="Vesicle_transpt_Got1/SFT2"/>
</dbReference>
<reference evidence="10 11" key="1">
    <citation type="journal article" date="2011" name="Proc. Natl. Acad. Sci. U.S.A.">
        <title>Evolutionary erosion of yeast sex chromosomes by mating-type switching accidents.</title>
        <authorList>
            <person name="Gordon J.L."/>
            <person name="Armisen D."/>
            <person name="Proux-Wera E."/>
            <person name="Oheigeartaigh S.S."/>
            <person name="Byrne K.P."/>
            <person name="Wolfe K.H."/>
        </authorList>
    </citation>
    <scope>NUCLEOTIDE SEQUENCE [LARGE SCALE GENOMIC DNA]</scope>
    <source>
        <strain evidence="11">ATCC 34711 / CBS 6284 / DSM 70876 / NBRC 10599 / NRRL Y-10934 / UCD 77-7</strain>
    </source>
</reference>
<dbReference type="PANTHER" id="PTHR23137:SF36">
    <property type="entry name" value="VESICLE TRANSPORT PROTEIN SFT2C"/>
    <property type="match status" value="1"/>
</dbReference>
<protein>
    <recommendedName>
        <fullName evidence="8">Protein transport protein SFT2</fullName>
    </recommendedName>
</protein>
<evidence type="ECO:0000313" key="10">
    <source>
        <dbReference type="EMBL" id="CCH62753.1"/>
    </source>
</evidence>
<dbReference type="GO" id="GO:0042147">
    <property type="term" value="P:retrograde transport, endosome to Golgi"/>
    <property type="evidence" value="ECO:0007669"/>
    <property type="project" value="EnsemblFungi"/>
</dbReference>
<feature type="compositionally biased region" description="Basic and acidic residues" evidence="9">
    <location>
        <begin position="1"/>
        <end position="12"/>
    </location>
</feature>
<keyword evidence="3 8" id="KW-0812">Transmembrane</keyword>
<dbReference type="GeneID" id="14497931"/>
<comment type="function">
    <text evidence="8">Nonessential protein required for the fusion of transport vesicles derived from the endocytic pathway with the Golgi complex.</text>
</comment>
<dbReference type="AlphaFoldDB" id="I2H8Q1"/>
<evidence type="ECO:0000313" key="11">
    <source>
        <dbReference type="Proteomes" id="UP000002866"/>
    </source>
</evidence>
<dbReference type="STRING" id="1071380.I2H8Q1"/>
<dbReference type="PANTHER" id="PTHR23137">
    <property type="entry name" value="VESICLE TRANSPORT PROTEIN-RELATED"/>
    <property type="match status" value="1"/>
</dbReference>
<keyword evidence="5 8" id="KW-1133">Transmembrane helix</keyword>
<dbReference type="GO" id="GO:0000138">
    <property type="term" value="C:Golgi trans cisterna"/>
    <property type="evidence" value="ECO:0007669"/>
    <property type="project" value="EnsemblFungi"/>
</dbReference>
<evidence type="ECO:0000256" key="7">
    <source>
        <dbReference type="ARBA" id="ARBA00025800"/>
    </source>
</evidence>
<dbReference type="FunCoup" id="I2H8Q1">
    <property type="interactions" value="735"/>
</dbReference>
<feature type="transmembrane region" description="Helical" evidence="8">
    <location>
        <begin position="143"/>
        <end position="160"/>
    </location>
</feature>
<dbReference type="InterPro" id="IPR011691">
    <property type="entry name" value="Vesicle_transpt_SFT2"/>
</dbReference>
<dbReference type="OrthoDB" id="660759at2759"/>
<sequence>MSDQETSLRDSLNRWNSNRNSNTQSFGNTAREYFSSWNASINEVAQDVYQRLPMTQQDLTQTQEPDWFTLSRTERLMLFVCFLLGSAACFTLCVFLFPVLALKPRKFGLLWTVGSLLFVLAFGVLMGPVAYSRHLTSKERLPFTVFFFGTCILTIYFAAIAKSTLLTLPCAVLELIAVIGYAVSYFPFGGATLRMLGSMGLSTARGALRI</sequence>
<evidence type="ECO:0000256" key="4">
    <source>
        <dbReference type="ARBA" id="ARBA00022927"/>
    </source>
</evidence>
<name>I2H8Q1_HENB6</name>
<evidence type="ECO:0000256" key="3">
    <source>
        <dbReference type="ARBA" id="ARBA00022692"/>
    </source>
</evidence>
<dbReference type="GO" id="GO:0005829">
    <property type="term" value="C:cytosol"/>
    <property type="evidence" value="ECO:0007669"/>
    <property type="project" value="GOC"/>
</dbReference>
<dbReference type="Pfam" id="PF04178">
    <property type="entry name" value="Got1"/>
    <property type="match status" value="1"/>
</dbReference>
<comment type="subcellular location">
    <subcellularLocation>
        <location evidence="8">Golgi apparatus membrane</location>
        <topology evidence="8">Multi-pass membrane protein</topology>
    </subcellularLocation>
    <subcellularLocation>
        <location evidence="1">Membrane</location>
        <topology evidence="1">Multi-pass membrane protein</topology>
    </subcellularLocation>
</comment>
<keyword evidence="2 8" id="KW-0813">Transport</keyword>
<feature type="transmembrane region" description="Helical" evidence="8">
    <location>
        <begin position="166"/>
        <end position="188"/>
    </location>
</feature>
<feature type="region of interest" description="Disordered" evidence="9">
    <location>
        <begin position="1"/>
        <end position="23"/>
    </location>
</feature>
<feature type="transmembrane region" description="Helical" evidence="8">
    <location>
        <begin position="109"/>
        <end position="131"/>
    </location>
</feature>
<dbReference type="EMBL" id="HE806324">
    <property type="protein sequence ID" value="CCH62753.1"/>
    <property type="molecule type" value="Genomic_DNA"/>
</dbReference>
<keyword evidence="11" id="KW-1185">Reference proteome</keyword>
<proteinExistence type="inferred from homology"/>
<feature type="transmembrane region" description="Helical" evidence="8">
    <location>
        <begin position="76"/>
        <end position="97"/>
    </location>
</feature>
<dbReference type="GO" id="GO:0015031">
    <property type="term" value="P:protein transport"/>
    <property type="evidence" value="ECO:0007669"/>
    <property type="project" value="UniProtKB-KW"/>
</dbReference>
<dbReference type="GO" id="GO:0000139">
    <property type="term" value="C:Golgi membrane"/>
    <property type="evidence" value="ECO:0007669"/>
    <property type="project" value="UniProtKB-SubCell"/>
</dbReference>
<dbReference type="InParanoid" id="I2H8Q1"/>